<dbReference type="AlphaFoldDB" id="A0A380BG04"/>
<proteinExistence type="inferred from homology"/>
<dbReference type="PANTHER" id="PTHR43197">
    <property type="entry name" value="UTP--GLUCOSE-1-PHOSPHATE URIDYLYLTRANSFERASE"/>
    <property type="match status" value="1"/>
</dbReference>
<accession>A0A380BG04</accession>
<evidence type="ECO:0000256" key="1">
    <source>
        <dbReference type="ARBA" id="ARBA00006890"/>
    </source>
</evidence>
<organism evidence="10 11">
    <name type="scientific">Shewanella algae</name>
    <dbReference type="NCBI Taxonomy" id="38313"/>
    <lineage>
        <taxon>Bacteria</taxon>
        <taxon>Pseudomonadati</taxon>
        <taxon>Pseudomonadota</taxon>
        <taxon>Gammaproteobacteria</taxon>
        <taxon>Alteromonadales</taxon>
        <taxon>Shewanellaceae</taxon>
        <taxon>Shewanella</taxon>
    </lineage>
</organism>
<keyword evidence="11" id="KW-1185">Reference proteome</keyword>
<evidence type="ECO:0000256" key="2">
    <source>
        <dbReference type="ARBA" id="ARBA00012415"/>
    </source>
</evidence>
<dbReference type="EC" id="2.7.7.9" evidence="2 8"/>
<dbReference type="GO" id="GO:0006011">
    <property type="term" value="P:UDP-alpha-D-glucose metabolic process"/>
    <property type="evidence" value="ECO:0007669"/>
    <property type="project" value="InterPro"/>
</dbReference>
<dbReference type="InterPro" id="IPR005835">
    <property type="entry name" value="NTP_transferase_dom"/>
</dbReference>
<dbReference type="SUPFAM" id="SSF53448">
    <property type="entry name" value="Nucleotide-diphospho-sugar transferases"/>
    <property type="match status" value="1"/>
</dbReference>
<dbReference type="NCBIfam" id="TIGR01099">
    <property type="entry name" value="galU"/>
    <property type="match status" value="1"/>
</dbReference>
<dbReference type="Gene3D" id="3.90.550.10">
    <property type="entry name" value="Spore Coat Polysaccharide Biosynthesis Protein SpsA, Chain A"/>
    <property type="match status" value="1"/>
</dbReference>
<name>A0A380BG04_9GAMM</name>
<reference evidence="10 11" key="1">
    <citation type="submission" date="2018-06" db="EMBL/GenBank/DDBJ databases">
        <authorList>
            <consortium name="Pathogen Informatics"/>
            <person name="Doyle S."/>
        </authorList>
    </citation>
    <scope>NUCLEOTIDE SEQUENCE [LARGE SCALE GENOMIC DNA]</scope>
    <source>
        <strain evidence="10 11">NCTC10738</strain>
    </source>
</reference>
<dbReference type="InterPro" id="IPR005771">
    <property type="entry name" value="GalU_uridylyltTrfase_bac/arc"/>
</dbReference>
<dbReference type="Proteomes" id="UP000254069">
    <property type="component" value="Unassembled WGS sequence"/>
</dbReference>
<dbReference type="InterPro" id="IPR029044">
    <property type="entry name" value="Nucleotide-diphossugar_trans"/>
</dbReference>
<dbReference type="Pfam" id="PF00483">
    <property type="entry name" value="NTP_transferase"/>
    <property type="match status" value="1"/>
</dbReference>
<comment type="similarity">
    <text evidence="1 8">Belongs to the UDPGP type 2 family.</text>
</comment>
<keyword evidence="5 8" id="KW-0548">Nucleotidyltransferase</keyword>
<feature type="domain" description="Nucleotidyl transferase" evidence="9">
    <location>
        <begin position="10"/>
        <end position="279"/>
    </location>
</feature>
<evidence type="ECO:0000256" key="7">
    <source>
        <dbReference type="ARBA" id="ARBA00048128"/>
    </source>
</evidence>
<gene>
    <name evidence="10" type="primary">galU_2</name>
    <name evidence="10" type="ORF">NCTC10738_03194</name>
</gene>
<evidence type="ECO:0000256" key="6">
    <source>
        <dbReference type="ARBA" id="ARBA00037294"/>
    </source>
</evidence>
<dbReference type="PANTHER" id="PTHR43197:SF1">
    <property type="entry name" value="UTP--GLUCOSE-1-PHOSPHATE URIDYLYLTRANSFERASE"/>
    <property type="match status" value="1"/>
</dbReference>
<dbReference type="EMBL" id="UGYO01000002">
    <property type="protein sequence ID" value="SUJ00783.1"/>
    <property type="molecule type" value="Genomic_DNA"/>
</dbReference>
<evidence type="ECO:0000256" key="3">
    <source>
        <dbReference type="ARBA" id="ARBA00019048"/>
    </source>
</evidence>
<evidence type="ECO:0000256" key="8">
    <source>
        <dbReference type="RuleBase" id="RU361259"/>
    </source>
</evidence>
<keyword evidence="4 8" id="KW-0808">Transferase</keyword>
<evidence type="ECO:0000313" key="11">
    <source>
        <dbReference type="Proteomes" id="UP000254069"/>
    </source>
</evidence>
<sequence>MPIKSTTIRKAVIPVAGLGTRMLPATKAIPKEMLPVVDKPLIQYVVSEAIAAGIKEIVLVTHASKNSIENHFDTSFELEAQLERRVKRQLLNEVQSICPQNVTVISVRQAQAKGLGHAILCARPVVGDEPFAVLLPDVLIDDAASDLSRDNLAEMVSLFDHTGTGQIMVEGVPHEKVDQYGIADVNGHDLKPGESQPLIKLVEKPDVDEAPSNLAVVGRYVLPAAIWPLLGKTPAGAGDEIQLTDAIAMLMQSQQVNAYYMRGKSHDCGNKLGYIQATVEHALRHPELGREFAAYLGDLVKGSKA</sequence>
<comment type="catalytic activity">
    <reaction evidence="7 8">
        <text>alpha-D-glucose 1-phosphate + UTP + H(+) = UDP-alpha-D-glucose + diphosphate</text>
        <dbReference type="Rhea" id="RHEA:19889"/>
        <dbReference type="ChEBI" id="CHEBI:15378"/>
        <dbReference type="ChEBI" id="CHEBI:33019"/>
        <dbReference type="ChEBI" id="CHEBI:46398"/>
        <dbReference type="ChEBI" id="CHEBI:58601"/>
        <dbReference type="ChEBI" id="CHEBI:58885"/>
        <dbReference type="EC" id="2.7.7.9"/>
    </reaction>
</comment>
<protein>
    <recommendedName>
        <fullName evidence="3 8">UTP--glucose-1-phosphate uridylyltransferase</fullName>
        <ecNumber evidence="2 8">2.7.7.9</ecNumber>
    </recommendedName>
    <alternativeName>
        <fullName evidence="8">UDP-glucose pyrophosphorylase</fullName>
    </alternativeName>
</protein>
<evidence type="ECO:0000313" key="10">
    <source>
        <dbReference type="EMBL" id="SUJ00783.1"/>
    </source>
</evidence>
<evidence type="ECO:0000259" key="9">
    <source>
        <dbReference type="Pfam" id="PF00483"/>
    </source>
</evidence>
<evidence type="ECO:0000256" key="5">
    <source>
        <dbReference type="ARBA" id="ARBA00022695"/>
    </source>
</evidence>
<dbReference type="GO" id="GO:0003983">
    <property type="term" value="F:UTP:glucose-1-phosphate uridylyltransferase activity"/>
    <property type="evidence" value="ECO:0007669"/>
    <property type="project" value="UniProtKB-EC"/>
</dbReference>
<comment type="function">
    <text evidence="6">May play a role in stationary phase survival.</text>
</comment>
<dbReference type="CDD" id="cd02541">
    <property type="entry name" value="UGPase_prokaryotic"/>
    <property type="match status" value="1"/>
</dbReference>
<evidence type="ECO:0000256" key="4">
    <source>
        <dbReference type="ARBA" id="ARBA00022679"/>
    </source>
</evidence>